<feature type="transmembrane region" description="Helical" evidence="6">
    <location>
        <begin position="253"/>
        <end position="269"/>
    </location>
</feature>
<dbReference type="PROSITE" id="PS50850">
    <property type="entry name" value="MFS"/>
    <property type="match status" value="1"/>
</dbReference>
<keyword evidence="3 6" id="KW-0812">Transmembrane</keyword>
<feature type="transmembrane region" description="Helical" evidence="6">
    <location>
        <begin position="343"/>
        <end position="362"/>
    </location>
</feature>
<dbReference type="InterPro" id="IPR020846">
    <property type="entry name" value="MFS_dom"/>
</dbReference>
<evidence type="ECO:0000256" key="2">
    <source>
        <dbReference type="ARBA" id="ARBA00022448"/>
    </source>
</evidence>
<dbReference type="RefSeq" id="WP_056938308.1">
    <property type="nucleotide sequence ID" value="NZ_AZGD01000011.1"/>
</dbReference>
<feature type="transmembrane region" description="Helical" evidence="6">
    <location>
        <begin position="78"/>
        <end position="96"/>
    </location>
</feature>
<feature type="transmembrane region" description="Helical" evidence="6">
    <location>
        <begin position="163"/>
        <end position="186"/>
    </location>
</feature>
<feature type="transmembrane region" description="Helical" evidence="6">
    <location>
        <begin position="215"/>
        <end position="233"/>
    </location>
</feature>
<dbReference type="InterPro" id="IPR036259">
    <property type="entry name" value="MFS_trans_sf"/>
</dbReference>
<feature type="transmembrane region" description="Helical" evidence="6">
    <location>
        <begin position="47"/>
        <end position="66"/>
    </location>
</feature>
<evidence type="ECO:0000256" key="1">
    <source>
        <dbReference type="ARBA" id="ARBA00004651"/>
    </source>
</evidence>
<keyword evidence="2" id="KW-0813">Transport</keyword>
<evidence type="ECO:0000313" key="9">
    <source>
        <dbReference type="Proteomes" id="UP000051054"/>
    </source>
</evidence>
<evidence type="ECO:0000256" key="3">
    <source>
        <dbReference type="ARBA" id="ARBA00022692"/>
    </source>
</evidence>
<name>A0A0R1WZK2_9LACO</name>
<reference evidence="8 9" key="1">
    <citation type="journal article" date="2015" name="Genome Announc.">
        <title>Expanding the biotechnology potential of lactobacilli through comparative genomics of 213 strains and associated genera.</title>
        <authorList>
            <person name="Sun Z."/>
            <person name="Harris H.M."/>
            <person name="McCann A."/>
            <person name="Guo C."/>
            <person name="Argimon S."/>
            <person name="Zhang W."/>
            <person name="Yang X."/>
            <person name="Jeffery I.B."/>
            <person name="Cooney J.C."/>
            <person name="Kagawa T.F."/>
            <person name="Liu W."/>
            <person name="Song Y."/>
            <person name="Salvetti E."/>
            <person name="Wrobel A."/>
            <person name="Rasinkangas P."/>
            <person name="Parkhill J."/>
            <person name="Rea M.C."/>
            <person name="O'Sullivan O."/>
            <person name="Ritari J."/>
            <person name="Douillard F.P."/>
            <person name="Paul Ross R."/>
            <person name="Yang R."/>
            <person name="Briner A.E."/>
            <person name="Felis G.E."/>
            <person name="de Vos W.M."/>
            <person name="Barrangou R."/>
            <person name="Klaenhammer T.R."/>
            <person name="Caufield P.W."/>
            <person name="Cui Y."/>
            <person name="Zhang H."/>
            <person name="O'Toole P.W."/>
        </authorList>
    </citation>
    <scope>NUCLEOTIDE SEQUENCE [LARGE SCALE GENOMIC DNA]</scope>
    <source>
        <strain evidence="8 9">DSM 18933</strain>
    </source>
</reference>
<evidence type="ECO:0000256" key="6">
    <source>
        <dbReference type="SAM" id="Phobius"/>
    </source>
</evidence>
<dbReference type="Proteomes" id="UP000051054">
    <property type="component" value="Unassembled WGS sequence"/>
</dbReference>
<evidence type="ECO:0000256" key="4">
    <source>
        <dbReference type="ARBA" id="ARBA00022989"/>
    </source>
</evidence>
<evidence type="ECO:0000259" key="7">
    <source>
        <dbReference type="PROSITE" id="PS50850"/>
    </source>
</evidence>
<dbReference type="PANTHER" id="PTHR23531">
    <property type="entry name" value="QUINOLENE RESISTANCE PROTEIN NORA"/>
    <property type="match status" value="1"/>
</dbReference>
<keyword evidence="4 6" id="KW-1133">Transmembrane helix</keyword>
<dbReference type="AlphaFoldDB" id="A0A0R1WZK2"/>
<keyword evidence="9" id="KW-1185">Reference proteome</keyword>
<feature type="transmembrane region" description="Helical" evidence="6">
    <location>
        <begin position="108"/>
        <end position="126"/>
    </location>
</feature>
<evidence type="ECO:0000313" key="8">
    <source>
        <dbReference type="EMBL" id="KRM20163.1"/>
    </source>
</evidence>
<feature type="transmembrane region" description="Helical" evidence="6">
    <location>
        <begin position="305"/>
        <end position="331"/>
    </location>
</feature>
<dbReference type="eggNOG" id="COG2814">
    <property type="taxonomic scope" value="Bacteria"/>
</dbReference>
<evidence type="ECO:0000256" key="5">
    <source>
        <dbReference type="ARBA" id="ARBA00023136"/>
    </source>
</evidence>
<feature type="transmembrane region" description="Helical" evidence="6">
    <location>
        <begin position="14"/>
        <end position="35"/>
    </location>
</feature>
<dbReference type="PATRIC" id="fig|1423755.3.peg.361"/>
<protein>
    <submittedName>
        <fullName evidence="8">Multidrug transport protein</fullName>
    </submittedName>
</protein>
<accession>A0A0R1WZK2</accession>
<organism evidence="8 9">
    <name type="scientific">Ligilactobacillus hayakitensis DSM 18933 = JCM 14209</name>
    <dbReference type="NCBI Taxonomy" id="1423755"/>
    <lineage>
        <taxon>Bacteria</taxon>
        <taxon>Bacillati</taxon>
        <taxon>Bacillota</taxon>
        <taxon>Bacilli</taxon>
        <taxon>Lactobacillales</taxon>
        <taxon>Lactobacillaceae</taxon>
        <taxon>Ligilactobacillus</taxon>
    </lineage>
</organism>
<feature type="domain" description="Major facilitator superfamily (MFS) profile" evidence="7">
    <location>
        <begin position="13"/>
        <end position="391"/>
    </location>
</feature>
<dbReference type="STRING" id="1423755.FC40_GL000327"/>
<proteinExistence type="predicted"/>
<dbReference type="Pfam" id="PF07690">
    <property type="entry name" value="MFS_1"/>
    <property type="match status" value="1"/>
</dbReference>
<feature type="transmembrane region" description="Helical" evidence="6">
    <location>
        <begin position="138"/>
        <end position="157"/>
    </location>
</feature>
<dbReference type="InterPro" id="IPR052714">
    <property type="entry name" value="MFS_Exporter"/>
</dbReference>
<dbReference type="Gene3D" id="1.20.1250.20">
    <property type="entry name" value="MFS general substrate transporter like domains"/>
    <property type="match status" value="1"/>
</dbReference>
<dbReference type="GO" id="GO:0022857">
    <property type="term" value="F:transmembrane transporter activity"/>
    <property type="evidence" value="ECO:0007669"/>
    <property type="project" value="InterPro"/>
</dbReference>
<dbReference type="SUPFAM" id="SSF103473">
    <property type="entry name" value="MFS general substrate transporter"/>
    <property type="match status" value="1"/>
</dbReference>
<dbReference type="PANTHER" id="PTHR23531:SF1">
    <property type="entry name" value="QUINOLENE RESISTANCE PROTEIN NORA"/>
    <property type="match status" value="1"/>
</dbReference>
<dbReference type="InterPro" id="IPR011701">
    <property type="entry name" value="MFS"/>
</dbReference>
<feature type="transmembrane region" description="Helical" evidence="6">
    <location>
        <begin position="368"/>
        <end position="388"/>
    </location>
</feature>
<comment type="caution">
    <text evidence="8">The sequence shown here is derived from an EMBL/GenBank/DDBJ whole genome shotgun (WGS) entry which is preliminary data.</text>
</comment>
<feature type="transmembrane region" description="Helical" evidence="6">
    <location>
        <begin position="281"/>
        <end position="299"/>
    </location>
</feature>
<dbReference type="EMBL" id="AZGD01000011">
    <property type="protein sequence ID" value="KRM20163.1"/>
    <property type="molecule type" value="Genomic_DNA"/>
</dbReference>
<dbReference type="GO" id="GO:0005886">
    <property type="term" value="C:plasma membrane"/>
    <property type="evidence" value="ECO:0007669"/>
    <property type="project" value="UniProtKB-SubCell"/>
</dbReference>
<comment type="subcellular location">
    <subcellularLocation>
        <location evidence="1">Cell membrane</location>
        <topology evidence="1">Multi-pass membrane protein</topology>
    </subcellularLocation>
</comment>
<gene>
    <name evidence="8" type="ORF">FC40_GL000327</name>
</gene>
<keyword evidence="5 6" id="KW-0472">Membrane</keyword>
<sequence>MEKTKKKSLYTKDVILVMAASFFFLFTNMFMNTIINGYAKSLGASTTFAGFIVSTMSITSMLLRPIAGNLSDKFSKYALSLLGGCLILTGITGYIFTPNAQMLMLFRLLNGAGYVLCTVCMTTWLAHLVPREHIGQAMGFYGLTNALAMAVGPAISINLYKRLGYHATIAIAVAAAILIILMVVSVSDHAVPVKSKHAQALVATGNKPRFKLIQMNALPVMLLTTLFAMPYFATQADLVEYVHLRHMDVTVGAYFFIYAIFLLLLRIFLKEYFDTIAFGPWLIASTIATAFYLLMLTIMKNNLMMGLAAIGMAVGYGVIYSVLQSTALLLAPVEEQGIASSTFYLGADIGMALGPIVGGFVTHNLGAAAFYPSMMIIIPLIIIIYLTFRKRLNNAINNH</sequence>